<dbReference type="SUPFAM" id="SSF103473">
    <property type="entry name" value="MFS general substrate transporter"/>
    <property type="match status" value="1"/>
</dbReference>
<feature type="transmembrane region" description="Helical" evidence="3">
    <location>
        <begin position="193"/>
        <end position="213"/>
    </location>
</feature>
<dbReference type="PROSITE" id="PS50850">
    <property type="entry name" value="MFS"/>
    <property type="match status" value="1"/>
</dbReference>
<evidence type="ECO:0000313" key="6">
    <source>
        <dbReference type="Proteomes" id="UP001164746"/>
    </source>
</evidence>
<feature type="transmembrane region" description="Helical" evidence="3">
    <location>
        <begin position="494"/>
        <end position="520"/>
    </location>
</feature>
<feature type="transmembrane region" description="Helical" evidence="3">
    <location>
        <begin position="366"/>
        <end position="392"/>
    </location>
</feature>
<feature type="transmembrane region" description="Helical" evidence="3">
    <location>
        <begin position="311"/>
        <end position="328"/>
    </location>
</feature>
<evidence type="ECO:0000256" key="3">
    <source>
        <dbReference type="SAM" id="Phobius"/>
    </source>
</evidence>
<feature type="transmembrane region" description="Helical" evidence="3">
    <location>
        <begin position="532"/>
        <end position="552"/>
    </location>
</feature>
<dbReference type="InterPro" id="IPR036259">
    <property type="entry name" value="MFS_trans_sf"/>
</dbReference>
<accession>A0ABY7G3H0</accession>
<feature type="transmembrane region" description="Helical" evidence="3">
    <location>
        <begin position="140"/>
        <end position="160"/>
    </location>
</feature>
<proteinExistence type="predicted"/>
<comment type="subcellular location">
    <subcellularLocation>
        <location evidence="1">Membrane</location>
        <topology evidence="1">Multi-pass membrane protein</topology>
    </subcellularLocation>
</comment>
<keyword evidence="3" id="KW-0812">Transmembrane</keyword>
<dbReference type="PANTHER" id="PTHR11360">
    <property type="entry name" value="MONOCARBOXYLATE TRANSPORTER"/>
    <property type="match status" value="1"/>
</dbReference>
<feature type="transmembrane region" description="Helical" evidence="3">
    <location>
        <begin position="71"/>
        <end position="93"/>
    </location>
</feature>
<feature type="transmembrane region" description="Helical" evidence="3">
    <location>
        <begin position="269"/>
        <end position="291"/>
    </location>
</feature>
<keyword evidence="6" id="KW-1185">Reference proteome</keyword>
<feature type="transmembrane region" description="Helical" evidence="3">
    <location>
        <begin position="463"/>
        <end position="488"/>
    </location>
</feature>
<feature type="transmembrane region" description="Helical" evidence="3">
    <location>
        <begin position="340"/>
        <end position="360"/>
    </location>
</feature>
<feature type="transmembrane region" description="Helical" evidence="3">
    <location>
        <begin position="401"/>
        <end position="422"/>
    </location>
</feature>
<dbReference type="PANTHER" id="PTHR11360:SF284">
    <property type="entry name" value="EG:103B4.3 PROTEIN-RELATED"/>
    <property type="match status" value="1"/>
</dbReference>
<gene>
    <name evidence="5" type="ORF">MAR_013280</name>
</gene>
<dbReference type="InterPro" id="IPR011701">
    <property type="entry name" value="MFS"/>
</dbReference>
<organism evidence="5 6">
    <name type="scientific">Mya arenaria</name>
    <name type="common">Soft-shell clam</name>
    <dbReference type="NCBI Taxonomy" id="6604"/>
    <lineage>
        <taxon>Eukaryota</taxon>
        <taxon>Metazoa</taxon>
        <taxon>Spiralia</taxon>
        <taxon>Lophotrochozoa</taxon>
        <taxon>Mollusca</taxon>
        <taxon>Bivalvia</taxon>
        <taxon>Autobranchia</taxon>
        <taxon>Heteroconchia</taxon>
        <taxon>Euheterodonta</taxon>
        <taxon>Imparidentia</taxon>
        <taxon>Neoheterodontei</taxon>
        <taxon>Myida</taxon>
        <taxon>Myoidea</taxon>
        <taxon>Myidae</taxon>
        <taxon>Mya</taxon>
    </lineage>
</organism>
<evidence type="ECO:0000313" key="5">
    <source>
        <dbReference type="EMBL" id="WAR27576.1"/>
    </source>
</evidence>
<feature type="transmembrane region" description="Helical" evidence="3">
    <location>
        <begin position="166"/>
        <end position="184"/>
    </location>
</feature>
<evidence type="ECO:0000256" key="1">
    <source>
        <dbReference type="ARBA" id="ARBA00004141"/>
    </source>
</evidence>
<dbReference type="Pfam" id="PF07690">
    <property type="entry name" value="MFS_1"/>
    <property type="match status" value="1"/>
</dbReference>
<feature type="region of interest" description="Disordered" evidence="2">
    <location>
        <begin position="18"/>
        <end position="47"/>
    </location>
</feature>
<feature type="domain" description="Major facilitator superfamily (MFS) profile" evidence="4">
    <location>
        <begin position="71"/>
        <end position="455"/>
    </location>
</feature>
<reference evidence="5" key="1">
    <citation type="submission" date="2022-11" db="EMBL/GenBank/DDBJ databases">
        <title>Centuries of genome instability and evolution in soft-shell clam transmissible cancer (bioRxiv).</title>
        <authorList>
            <person name="Hart S.F.M."/>
            <person name="Yonemitsu M.A."/>
            <person name="Giersch R.M."/>
            <person name="Beal B.F."/>
            <person name="Arriagada G."/>
            <person name="Davis B.W."/>
            <person name="Ostrander E.A."/>
            <person name="Goff S.P."/>
            <person name="Metzger M.J."/>
        </authorList>
    </citation>
    <scope>NUCLEOTIDE SEQUENCE</scope>
    <source>
        <strain evidence="5">MELC-2E11</strain>
        <tissue evidence="5">Siphon/mantle</tissue>
    </source>
</reference>
<feature type="transmembrane region" description="Helical" evidence="3">
    <location>
        <begin position="225"/>
        <end position="248"/>
    </location>
</feature>
<feature type="transmembrane region" description="Helical" evidence="3">
    <location>
        <begin position="434"/>
        <end position="456"/>
    </location>
</feature>
<dbReference type="EMBL" id="CP111026">
    <property type="protein sequence ID" value="WAR27576.1"/>
    <property type="molecule type" value="Genomic_DNA"/>
</dbReference>
<name>A0ABY7G3H0_MYAAR</name>
<keyword evidence="3" id="KW-1133">Transmembrane helix</keyword>
<evidence type="ECO:0000256" key="2">
    <source>
        <dbReference type="SAM" id="MobiDB-lite"/>
    </source>
</evidence>
<dbReference type="Gene3D" id="1.20.1250.20">
    <property type="entry name" value="MFS general substrate transporter like domains"/>
    <property type="match status" value="1"/>
</dbReference>
<dbReference type="InterPro" id="IPR020846">
    <property type="entry name" value="MFS_dom"/>
</dbReference>
<dbReference type="Proteomes" id="UP001164746">
    <property type="component" value="Chromosome 15"/>
</dbReference>
<dbReference type="InterPro" id="IPR050327">
    <property type="entry name" value="Proton-linked_MCT"/>
</dbReference>
<keyword evidence="3" id="KW-0472">Membrane</keyword>
<feature type="compositionally biased region" description="Basic and acidic residues" evidence="2">
    <location>
        <begin position="25"/>
        <end position="41"/>
    </location>
</feature>
<sequence>MNTSYRLSNDAKLAKGDIDGAVPETTHHSEDIAETNPKDGGSDTGPTELHVQEDTNSKFTSSAASNYGNHFGWVVTFVAFIFCFIVDGIAFSFGMFYPELLHYFDGDRSKTAWIISLLTGTYLCSGPIASIMTNHFGYRISAMFGSLVAATAFFACTFTSSLDVMIVVYGLVGGHLFLTGYVYIGHYFTKQRALAIGIASCGSGVGGFVFAPLSNFLIQKYGWKGAMWILSGIVLNGVPLGILLRPIVKHTDRGKGSIKSCSKCIDWTIVKSPTFITMCLSRFACLLGFFVPFTYLLELAKELEYSSFEGTMLISTIGISNTVCRIAAGWVADREWCSPVLIKSVVLFVGGMATLLVPFYQLYYVLVIYCVVYGLCIAVFATYTVVILTALFGQHQLTSSFGLLVIVDGIAALLGPPLAGLIADKHGSYRGTFYFAGSAIATSGLILILVCATLLLEVCATLLLEVCATLMLEVCATLLLEVCATLMLEVCATLMLEVCATLLLEVCATLMLEVCATLMLEVCATLMLEVCATLLLEVFATLMLEVCATLLLEIEH</sequence>
<protein>
    <submittedName>
        <fullName evidence="5">MOT3-like protein</fullName>
    </submittedName>
</protein>
<dbReference type="CDD" id="cd17352">
    <property type="entry name" value="MFS_MCT_SLC16"/>
    <property type="match status" value="1"/>
</dbReference>
<evidence type="ECO:0000259" key="4">
    <source>
        <dbReference type="PROSITE" id="PS50850"/>
    </source>
</evidence>
<feature type="transmembrane region" description="Helical" evidence="3">
    <location>
        <begin position="113"/>
        <end position="133"/>
    </location>
</feature>